<keyword evidence="4" id="KW-1185">Reference proteome</keyword>
<organism evidence="2 4">
    <name type="scientific">Fimbriiglobus ruber</name>
    <dbReference type="NCBI Taxonomy" id="1908690"/>
    <lineage>
        <taxon>Bacteria</taxon>
        <taxon>Pseudomonadati</taxon>
        <taxon>Planctomycetota</taxon>
        <taxon>Planctomycetia</taxon>
        <taxon>Gemmatales</taxon>
        <taxon>Gemmataceae</taxon>
        <taxon>Fimbriiglobus</taxon>
    </lineage>
</organism>
<dbReference type="EMBL" id="NIDE01000017">
    <property type="protein sequence ID" value="OWK35520.1"/>
    <property type="molecule type" value="Genomic_DNA"/>
</dbReference>
<evidence type="ECO:0000313" key="1">
    <source>
        <dbReference type="EMBL" id="OWK34964.1"/>
    </source>
</evidence>
<name>A0A225D1N4_9BACT</name>
<dbReference type="EMBL" id="NIDE01000019">
    <property type="protein sequence ID" value="OWK34964.1"/>
    <property type="molecule type" value="Genomic_DNA"/>
</dbReference>
<dbReference type="EMBL" id="NIDE01000001">
    <property type="protein sequence ID" value="OWK46858.1"/>
    <property type="molecule type" value="Genomic_DNA"/>
</dbReference>
<evidence type="ECO:0000313" key="3">
    <source>
        <dbReference type="EMBL" id="OWK46858.1"/>
    </source>
</evidence>
<sequence length="230" mass="26664">MVNRSADEAETVLRLSWDAKAAVKIGDFSRGGKNRLERKGADHDFQPKGILNPSGIFLPQWDDLHLYFTASAVTSDFIVDVLERWWGSNRQRFPRVDTLVINQDNGPELHSRRTQFLKRMVQFARDQALRIRLAYYPPYHSKYNAIEHCWGILENHWNGELLDDVDAVLEFARTMTWNGKKPEVELLCGTYRKGIRLSPRQMKVVEKHVTRDAELGKWFLDIDGPSLRLG</sequence>
<reference evidence="4" key="1">
    <citation type="submission" date="2017-06" db="EMBL/GenBank/DDBJ databases">
        <title>Genome analysis of Fimbriiglobus ruber SP5, the first member of the order Planctomycetales with confirmed chitinolytic capability.</title>
        <authorList>
            <person name="Ravin N.V."/>
            <person name="Rakitin A.L."/>
            <person name="Ivanova A.A."/>
            <person name="Beletsky A.V."/>
            <person name="Kulichevskaya I.S."/>
            <person name="Mardanov A.V."/>
            <person name="Dedysh S.N."/>
        </authorList>
    </citation>
    <scope>NUCLEOTIDE SEQUENCE [LARGE SCALE GENOMIC DNA]</scope>
    <source>
        <strain evidence="4">SP5</strain>
    </source>
</reference>
<evidence type="ECO:0000313" key="2">
    <source>
        <dbReference type="EMBL" id="OWK35520.1"/>
    </source>
</evidence>
<evidence type="ECO:0000313" key="4">
    <source>
        <dbReference type="Proteomes" id="UP000214646"/>
    </source>
</evidence>
<dbReference type="InterPro" id="IPR011518">
    <property type="entry name" value="Transposase_36"/>
</dbReference>
<dbReference type="GO" id="GO:0003676">
    <property type="term" value="F:nucleic acid binding"/>
    <property type="evidence" value="ECO:0007669"/>
    <property type="project" value="InterPro"/>
</dbReference>
<dbReference type="InterPro" id="IPR036397">
    <property type="entry name" value="RNaseH_sf"/>
</dbReference>
<dbReference type="AlphaFoldDB" id="A0A225D1N4"/>
<dbReference type="Proteomes" id="UP000214646">
    <property type="component" value="Unassembled WGS sequence"/>
</dbReference>
<protein>
    <submittedName>
        <fullName evidence="2">Mobile element protein</fullName>
    </submittedName>
</protein>
<reference evidence="2" key="2">
    <citation type="journal article" date="2018" name="Appl. Environ. Microbiol.">
        <title>Genome Analysis of Fimbriiglobus ruber SP5(T), a Planctomycete with Confirmed Chitinolytic Capability.</title>
        <authorList>
            <person name="Ravin N.V."/>
            <person name="Rakitin A.L."/>
            <person name="Ivanova A.A."/>
            <person name="Beletsky A.V."/>
            <person name="Kulichevskaya I.S."/>
            <person name="Mardanov A.V."/>
            <person name="Dedysh S.N."/>
        </authorList>
    </citation>
    <scope>NUCLEOTIDE SEQUENCE</scope>
    <source>
        <strain evidence="2">SP5</strain>
    </source>
</reference>
<dbReference type="Pfam" id="PF07592">
    <property type="entry name" value="DDE_Tnp_ISAZ013"/>
    <property type="match status" value="1"/>
</dbReference>
<accession>A0A225D1N4</accession>
<comment type="caution">
    <text evidence="2">The sequence shown here is derived from an EMBL/GenBank/DDBJ whole genome shotgun (WGS) entry which is preliminary data.</text>
</comment>
<gene>
    <name evidence="3" type="ORF">FRUB_00557</name>
    <name evidence="2" type="ORF">FRUB_08083</name>
    <name evidence="1" type="ORF">FRUB_09806</name>
</gene>
<proteinExistence type="predicted"/>
<dbReference type="Gene3D" id="3.30.420.10">
    <property type="entry name" value="Ribonuclease H-like superfamily/Ribonuclease H"/>
    <property type="match status" value="1"/>
</dbReference>